<dbReference type="Proteomes" id="UP000828390">
    <property type="component" value="Unassembled WGS sequence"/>
</dbReference>
<organism evidence="1 2">
    <name type="scientific">Dreissena polymorpha</name>
    <name type="common">Zebra mussel</name>
    <name type="synonym">Mytilus polymorpha</name>
    <dbReference type="NCBI Taxonomy" id="45954"/>
    <lineage>
        <taxon>Eukaryota</taxon>
        <taxon>Metazoa</taxon>
        <taxon>Spiralia</taxon>
        <taxon>Lophotrochozoa</taxon>
        <taxon>Mollusca</taxon>
        <taxon>Bivalvia</taxon>
        <taxon>Autobranchia</taxon>
        <taxon>Heteroconchia</taxon>
        <taxon>Euheterodonta</taxon>
        <taxon>Imparidentia</taxon>
        <taxon>Neoheterodontei</taxon>
        <taxon>Myida</taxon>
        <taxon>Dreissenoidea</taxon>
        <taxon>Dreissenidae</taxon>
        <taxon>Dreissena</taxon>
    </lineage>
</organism>
<comment type="caution">
    <text evidence="1">The sequence shown here is derived from an EMBL/GenBank/DDBJ whole genome shotgun (WGS) entry which is preliminary data.</text>
</comment>
<sequence>MAANHVGVCCTIRTASGLSGDAVLPHLCSRQPGVTTDELKSFRKLYFAGIHCYCVRGQWRRGRVRSVI</sequence>
<accession>A0A9D4E2H3</accession>
<dbReference type="EMBL" id="JAIWYP010000009">
    <property type="protein sequence ID" value="KAH3771908.1"/>
    <property type="molecule type" value="Genomic_DNA"/>
</dbReference>
<evidence type="ECO:0000313" key="1">
    <source>
        <dbReference type="EMBL" id="KAH3771908.1"/>
    </source>
</evidence>
<dbReference type="AlphaFoldDB" id="A0A9D4E2H3"/>
<evidence type="ECO:0000313" key="2">
    <source>
        <dbReference type="Proteomes" id="UP000828390"/>
    </source>
</evidence>
<reference evidence="1" key="1">
    <citation type="journal article" date="2019" name="bioRxiv">
        <title>The Genome of the Zebra Mussel, Dreissena polymorpha: A Resource for Invasive Species Research.</title>
        <authorList>
            <person name="McCartney M.A."/>
            <person name="Auch B."/>
            <person name="Kono T."/>
            <person name="Mallez S."/>
            <person name="Zhang Y."/>
            <person name="Obille A."/>
            <person name="Becker A."/>
            <person name="Abrahante J.E."/>
            <person name="Garbe J."/>
            <person name="Badalamenti J.P."/>
            <person name="Herman A."/>
            <person name="Mangelson H."/>
            <person name="Liachko I."/>
            <person name="Sullivan S."/>
            <person name="Sone E.D."/>
            <person name="Koren S."/>
            <person name="Silverstein K.A.T."/>
            <person name="Beckman K.B."/>
            <person name="Gohl D.M."/>
        </authorList>
    </citation>
    <scope>NUCLEOTIDE SEQUENCE</scope>
    <source>
        <strain evidence="1">Duluth1</strain>
        <tissue evidence="1">Whole animal</tissue>
    </source>
</reference>
<name>A0A9D4E2H3_DREPO</name>
<proteinExistence type="predicted"/>
<keyword evidence="2" id="KW-1185">Reference proteome</keyword>
<gene>
    <name evidence="1" type="ORF">DPMN_173237</name>
</gene>
<protein>
    <submittedName>
        <fullName evidence="1">Uncharacterized protein</fullName>
    </submittedName>
</protein>
<reference evidence="1" key="2">
    <citation type="submission" date="2020-11" db="EMBL/GenBank/DDBJ databases">
        <authorList>
            <person name="McCartney M.A."/>
            <person name="Auch B."/>
            <person name="Kono T."/>
            <person name="Mallez S."/>
            <person name="Becker A."/>
            <person name="Gohl D.M."/>
            <person name="Silverstein K.A.T."/>
            <person name="Koren S."/>
            <person name="Bechman K.B."/>
            <person name="Herman A."/>
            <person name="Abrahante J.E."/>
            <person name="Garbe J."/>
        </authorList>
    </citation>
    <scope>NUCLEOTIDE SEQUENCE</scope>
    <source>
        <strain evidence="1">Duluth1</strain>
        <tissue evidence="1">Whole animal</tissue>
    </source>
</reference>